<sequence length="583" mass="64590">MIATYYLLRDETPEKLASDDIRQRDQILERLRSVPDDALTRLQYFQPQIGCFNRCAFCSQHAANVVWEFPNSSLRALIWALRTIAAERGLAIASERTHKKKVLFPYIDNDIGSYSELLDYVRLCSAELGCGVRITTVGFSRSNVRLQEMHSALATLPYESLAGVRFSFTPWTWSYTAAAESRRPGARREYLLDFANALRTYSPRFTAVAPVRERTCVELRFAPLVDNAEVVEDFVDGRHRIRCGPHLLVSADPVSEVPSTARITGLDDRCAPDGTPTAASPIFDLPPTDYCHAVLPPMTDMSNDEVLRTGVRRRLFRLENIDGPYYAVNPGFDENGFYGLNLYPASSTRKSGYNDMQRVFLAALLTVKKAAGIARRAEWAAATAADVDAVILEIRAQADAWSVRDPRKSEHIRTSVLPLVEDYWWALRAAGLPPSYFFSRDFTVDTGQIVNQGRANNLFRGLVSIPDEPVTPWEERGNLVSNSKGDIWRICPIPSASEPTVTAGAVAPGRLIGKNLAAGAAGIAVECLIPERISNVAKTGTRLARYTVEGVPVDRVPLRVAEDRGLFPGALERRNASTKPAPT</sequence>
<dbReference type="RefSeq" id="WP_357991061.1">
    <property type="nucleotide sequence ID" value="NZ_JBEYBR010000022.1"/>
</dbReference>
<reference evidence="1 2" key="1">
    <citation type="submission" date="2024-06" db="EMBL/GenBank/DDBJ databases">
        <title>The Natural Products Discovery Center: Release of the First 8490 Sequenced Strains for Exploring Actinobacteria Biosynthetic Diversity.</title>
        <authorList>
            <person name="Kalkreuter E."/>
            <person name="Kautsar S.A."/>
            <person name="Yang D."/>
            <person name="Bader C.D."/>
            <person name="Teijaro C.N."/>
            <person name="Fluegel L."/>
            <person name="Davis C.M."/>
            <person name="Simpson J.R."/>
            <person name="Lauterbach L."/>
            <person name="Steele A.D."/>
            <person name="Gui C."/>
            <person name="Meng S."/>
            <person name="Li G."/>
            <person name="Viehrig K."/>
            <person name="Ye F."/>
            <person name="Su P."/>
            <person name="Kiefer A.F."/>
            <person name="Nichols A."/>
            <person name="Cepeda A.J."/>
            <person name="Yan W."/>
            <person name="Fan B."/>
            <person name="Jiang Y."/>
            <person name="Adhikari A."/>
            <person name="Zheng C.-J."/>
            <person name="Schuster L."/>
            <person name="Cowan T.M."/>
            <person name="Smanski M.J."/>
            <person name="Chevrette M.G."/>
            <person name="De Carvalho L.P.S."/>
            <person name="Shen B."/>
        </authorList>
    </citation>
    <scope>NUCLEOTIDE SEQUENCE [LARGE SCALE GENOMIC DNA]</scope>
    <source>
        <strain evidence="1 2">NPDC019434</strain>
    </source>
</reference>
<comment type="caution">
    <text evidence="1">The sequence shown here is derived from an EMBL/GenBank/DDBJ whole genome shotgun (WGS) entry which is preliminary data.</text>
</comment>
<proteinExistence type="predicted"/>
<name>A0ABV2X908_9NOCA</name>
<dbReference type="Proteomes" id="UP001550535">
    <property type="component" value="Unassembled WGS sequence"/>
</dbReference>
<keyword evidence="2" id="KW-1185">Reference proteome</keyword>
<evidence type="ECO:0000313" key="2">
    <source>
        <dbReference type="Proteomes" id="UP001550535"/>
    </source>
</evidence>
<dbReference type="EMBL" id="JBEYBR010000022">
    <property type="protein sequence ID" value="MEU2122392.1"/>
    <property type="molecule type" value="Genomic_DNA"/>
</dbReference>
<gene>
    <name evidence="1" type="ORF">ABZ507_11245</name>
</gene>
<organism evidence="1 2">
    <name type="scientific">Nocardia niwae</name>
    <dbReference type="NCBI Taxonomy" id="626084"/>
    <lineage>
        <taxon>Bacteria</taxon>
        <taxon>Bacillati</taxon>
        <taxon>Actinomycetota</taxon>
        <taxon>Actinomycetes</taxon>
        <taxon>Mycobacteriales</taxon>
        <taxon>Nocardiaceae</taxon>
        <taxon>Nocardia</taxon>
    </lineage>
</organism>
<evidence type="ECO:0000313" key="1">
    <source>
        <dbReference type="EMBL" id="MEU2122392.1"/>
    </source>
</evidence>
<accession>A0ABV2X908</accession>
<protein>
    <recommendedName>
        <fullName evidence="3">Radical SAM protein</fullName>
    </recommendedName>
</protein>
<evidence type="ECO:0008006" key="3">
    <source>
        <dbReference type="Google" id="ProtNLM"/>
    </source>
</evidence>